<evidence type="ECO:0000313" key="1">
    <source>
        <dbReference type="EMBL" id="MBA4503196.1"/>
    </source>
</evidence>
<proteinExistence type="predicted"/>
<gene>
    <name evidence="1" type="ORF">H1S06_12585</name>
</gene>
<protein>
    <submittedName>
        <fullName evidence="1">Ankyrin repeat domain-containing protein</fullName>
    </submittedName>
</protein>
<accession>A0A7W1WZZ8</accession>
<reference evidence="1 2" key="1">
    <citation type="submission" date="2020-07" db="EMBL/GenBank/DDBJ databases">
        <title>Bacterium isolated from marien macroalgae.</title>
        <authorList>
            <person name="Zhu K."/>
            <person name="Lu D."/>
            <person name="Du Z."/>
        </authorList>
    </citation>
    <scope>NUCLEOTIDE SEQUENCE [LARGE SCALE GENOMIC DNA]</scope>
    <source>
        <strain evidence="1 2">3-1745</strain>
    </source>
</reference>
<dbReference type="EMBL" id="JACEMT010000052">
    <property type="protein sequence ID" value="MBA4503196.1"/>
    <property type="molecule type" value="Genomic_DNA"/>
</dbReference>
<dbReference type="InterPro" id="IPR002110">
    <property type="entry name" value="Ankyrin_rpt"/>
</dbReference>
<dbReference type="Pfam" id="PF13637">
    <property type="entry name" value="Ank_4"/>
    <property type="match status" value="1"/>
</dbReference>
<dbReference type="SUPFAM" id="SSF48403">
    <property type="entry name" value="Ankyrin repeat"/>
    <property type="match status" value="1"/>
</dbReference>
<evidence type="ECO:0000313" key="2">
    <source>
        <dbReference type="Proteomes" id="UP000538931"/>
    </source>
</evidence>
<dbReference type="AlphaFoldDB" id="A0A7W1WZZ8"/>
<dbReference type="InterPro" id="IPR036770">
    <property type="entry name" value="Ankyrin_rpt-contain_sf"/>
</dbReference>
<dbReference type="Gene3D" id="1.25.40.20">
    <property type="entry name" value="Ankyrin repeat-containing domain"/>
    <property type="match status" value="1"/>
</dbReference>
<sequence length="206" mass="22994">MLNTLFTSRYERLLTAIDRNDLDKAVSLLAKLEAEQLQAPGKEGHHALERAILADAPAILEQLLKKAGRPLPTAAGGTPLICLALRQTDSLPYVTLLLQAGEDPNLLYQGTPLLHLCVEHCPPDRLMLHLSRLLQQGADIDRLDANNMTLFQRALPHGDPALLQFLLQSGARCETDWLDELEDNTLATRLRRVLDDLRIQKMMLGR</sequence>
<dbReference type="Proteomes" id="UP000538931">
    <property type="component" value="Unassembled WGS sequence"/>
</dbReference>
<comment type="caution">
    <text evidence="1">The sequence shown here is derived from an EMBL/GenBank/DDBJ whole genome shotgun (WGS) entry which is preliminary data.</text>
</comment>
<keyword evidence="2" id="KW-1185">Reference proteome</keyword>
<organism evidence="1 2">
    <name type="scientific">Marinobacterium marinum</name>
    <dbReference type="NCBI Taxonomy" id="2756129"/>
    <lineage>
        <taxon>Bacteria</taxon>
        <taxon>Pseudomonadati</taxon>
        <taxon>Pseudomonadota</taxon>
        <taxon>Gammaproteobacteria</taxon>
        <taxon>Oceanospirillales</taxon>
        <taxon>Oceanospirillaceae</taxon>
        <taxon>Marinobacterium</taxon>
    </lineage>
</organism>
<dbReference type="RefSeq" id="WP_181740729.1">
    <property type="nucleotide sequence ID" value="NZ_JACEMT010000052.1"/>
</dbReference>
<name>A0A7W1WZZ8_9GAMM</name>